<reference evidence="11 12" key="1">
    <citation type="journal article" date="2020" name="ISME J.">
        <title>Uncovering the hidden diversity of litter-decomposition mechanisms in mushroom-forming fungi.</title>
        <authorList>
            <person name="Floudas D."/>
            <person name="Bentzer J."/>
            <person name="Ahren D."/>
            <person name="Johansson T."/>
            <person name="Persson P."/>
            <person name="Tunlid A."/>
        </authorList>
    </citation>
    <scope>NUCLEOTIDE SEQUENCE [LARGE SCALE GENOMIC DNA]</scope>
    <source>
        <strain evidence="11 12">CBS 291.85</strain>
    </source>
</reference>
<feature type="region of interest" description="Disordered" evidence="9">
    <location>
        <begin position="850"/>
        <end position="877"/>
    </location>
</feature>
<accession>A0A8H5GQ02</accession>
<feature type="repeat" description="WD" evidence="8">
    <location>
        <begin position="322"/>
        <end position="363"/>
    </location>
</feature>
<protein>
    <recommendedName>
        <fullName evidence="10">WD repeat-containing protein 75 second beta-propeller domain-containing protein</fullName>
    </recommendedName>
</protein>
<evidence type="ECO:0000256" key="5">
    <source>
        <dbReference type="ARBA" id="ARBA00022737"/>
    </source>
</evidence>
<dbReference type="InterPro" id="IPR015943">
    <property type="entry name" value="WD40/YVTN_repeat-like_dom_sf"/>
</dbReference>
<dbReference type="InterPro" id="IPR036322">
    <property type="entry name" value="WD40_repeat_dom_sf"/>
</dbReference>
<dbReference type="GO" id="GO:0003723">
    <property type="term" value="F:RNA binding"/>
    <property type="evidence" value="ECO:0007669"/>
    <property type="project" value="InterPro"/>
</dbReference>
<keyword evidence="7" id="KW-0539">Nucleus</keyword>
<feature type="compositionally biased region" description="Polar residues" evidence="9">
    <location>
        <begin position="919"/>
        <end position="935"/>
    </location>
</feature>
<evidence type="ECO:0000313" key="11">
    <source>
        <dbReference type="EMBL" id="KAF5368640.1"/>
    </source>
</evidence>
<feature type="compositionally biased region" description="Acidic residues" evidence="9">
    <location>
        <begin position="864"/>
        <end position="876"/>
    </location>
</feature>
<evidence type="ECO:0000256" key="7">
    <source>
        <dbReference type="ARBA" id="ARBA00023242"/>
    </source>
</evidence>
<keyword evidence="6" id="KW-0804">Transcription</keyword>
<evidence type="ECO:0000256" key="9">
    <source>
        <dbReference type="SAM" id="MobiDB-lite"/>
    </source>
</evidence>
<dbReference type="InterPro" id="IPR053826">
    <property type="entry name" value="WDR75"/>
</dbReference>
<dbReference type="SUPFAM" id="SSF50978">
    <property type="entry name" value="WD40 repeat-like"/>
    <property type="match status" value="1"/>
</dbReference>
<feature type="region of interest" description="Disordered" evidence="9">
    <location>
        <begin position="907"/>
        <end position="992"/>
    </location>
</feature>
<dbReference type="GO" id="GO:0032040">
    <property type="term" value="C:small-subunit processome"/>
    <property type="evidence" value="ECO:0007669"/>
    <property type="project" value="InterPro"/>
</dbReference>
<dbReference type="SMART" id="SM00320">
    <property type="entry name" value="WD40"/>
    <property type="match status" value="6"/>
</dbReference>
<dbReference type="Gene3D" id="2.130.10.10">
    <property type="entry name" value="YVTN repeat-like/Quinoprotein amine dehydrogenase"/>
    <property type="match status" value="4"/>
</dbReference>
<keyword evidence="5" id="KW-0677">Repeat</keyword>
<keyword evidence="4 8" id="KW-0853">WD repeat</keyword>
<evidence type="ECO:0000256" key="4">
    <source>
        <dbReference type="ARBA" id="ARBA00022574"/>
    </source>
</evidence>
<dbReference type="PROSITE" id="PS50294">
    <property type="entry name" value="WD_REPEATS_REGION"/>
    <property type="match status" value="1"/>
</dbReference>
<dbReference type="Pfam" id="PF23869">
    <property type="entry name" value="Beta-prop_WDR75_1st"/>
    <property type="match status" value="1"/>
</dbReference>
<sequence length="992" mass="107794">MAASTSRQPQDIPLPASPATTSAKSKKSSTGKAKGKGKQKDTDASQKRRPGKSPRMSSPKDEGSDEVWDWVSLSDSHVSKLPPVFTKDGSYFFSIAGSSVKIFSSSTGQLVSTLNSPQTHKEASSNSLTSLILNPHNAFQIITGSMDGCLRIWDYLDAALLKTFDIGQPILHICAHEKHKDVIFVAVSRRKRDANRNDNNAVVLRISLKASEATASSTIQKSSEVVPIGKTRSPTGVAFSPSGKWLVATAGHKAYVATLSSIKSGFTKYVSPERLNCLAFHPTEDYFATGDVKGNIRLWYCLNESAGVKVAGVERKTQTANFHWHAHAVSSLAFTSNGAYLLSGGEESVLVVWQLHTGKKEFVPRAGAPIQTISVAIASDGVEEYLLGLVDGTFVFVSGSSLKVSRSYARVKLGPTLSHDASSSSKPMPLAVHSLSSTIILPSSHPSSVQIYSPSSSKILSELEVSPSNRVSRRDEQPIEPSYVQKIDVSLSGEWMASIDARAGDEDIHGEVYLKIWKWDKRTSTWSLNTRIDRPHGTHEVTDLSFSPSLHDGSLFLVSTGGNGNVKTWMLRTKTSKGTVKQEYWVTRSSFGFRSEIPRHISWSPDGSLLALTLGSYVAIYDPTTNAQLHTFTYPVCKCKAAFFVGRGRYLAVIGNHDLVLWDVISQSVRWSHRSIVPIDTLVPHPDNSTFALFVRPSSDSSKIKIFSTTSSTPHRSVSLPFMLRAFVWFSPKQTPSDPQRSFSIVGISHDCRIVVCGDDIGSTVSVPEEEGVTAKGLRSFAPQQKRTLFQDIFGKSIFDEPTPVKSEATHQPSSGAVEGLFSDVFDGPAHLMPPIENLYEGLMKRHLKRRPENVNPSAPEHKDEDEDVEMEDDAEVASSGAAVSIKNFEVDMVALVDLFKTHSLQPAKPSAARHTGINEVSKTPGSRMNGSALHSASPAPRTGTPVLATTKPVVPLSTTKTPKSRPSPVVSETVSPSSTLMNGKKRKKATD</sequence>
<name>A0A8H5GQ02_9AGAR</name>
<keyword evidence="12" id="KW-1185">Reference proteome</keyword>
<organism evidence="11 12">
    <name type="scientific">Tetrapyrgos nigripes</name>
    <dbReference type="NCBI Taxonomy" id="182062"/>
    <lineage>
        <taxon>Eukaryota</taxon>
        <taxon>Fungi</taxon>
        <taxon>Dikarya</taxon>
        <taxon>Basidiomycota</taxon>
        <taxon>Agaricomycotina</taxon>
        <taxon>Agaricomycetes</taxon>
        <taxon>Agaricomycetidae</taxon>
        <taxon>Agaricales</taxon>
        <taxon>Marasmiineae</taxon>
        <taxon>Marasmiaceae</taxon>
        <taxon>Tetrapyrgos</taxon>
    </lineage>
</organism>
<feature type="repeat" description="WD" evidence="8">
    <location>
        <begin position="121"/>
        <end position="163"/>
    </location>
</feature>
<comment type="subcellular location">
    <subcellularLocation>
        <location evidence="1">Nucleus</location>
        <location evidence="1">Nucleolus</location>
    </subcellularLocation>
</comment>
<dbReference type="PROSITE" id="PS50082">
    <property type="entry name" value="WD_REPEATS_2"/>
    <property type="match status" value="2"/>
</dbReference>
<evidence type="ECO:0000256" key="8">
    <source>
        <dbReference type="PROSITE-ProRule" id="PRU00221"/>
    </source>
</evidence>
<dbReference type="PANTHER" id="PTHR44215:SF1">
    <property type="entry name" value="WD REPEAT-CONTAINING PROTEIN 75"/>
    <property type="match status" value="1"/>
</dbReference>
<gene>
    <name evidence="11" type="ORF">D9758_002244</name>
</gene>
<dbReference type="EMBL" id="JAACJM010000015">
    <property type="protein sequence ID" value="KAF5368640.1"/>
    <property type="molecule type" value="Genomic_DNA"/>
</dbReference>
<feature type="region of interest" description="Disordered" evidence="9">
    <location>
        <begin position="1"/>
        <end position="65"/>
    </location>
</feature>
<comment type="caution">
    <text evidence="11">The sequence shown here is derived from an EMBL/GenBank/DDBJ whole genome shotgun (WGS) entry which is preliminary data.</text>
</comment>
<feature type="compositionally biased region" description="Low complexity" evidence="9">
    <location>
        <begin position="965"/>
        <end position="979"/>
    </location>
</feature>
<keyword evidence="2" id="KW-0690">Ribosome biogenesis</keyword>
<proteinExistence type="predicted"/>
<dbReference type="GO" id="GO:2000234">
    <property type="term" value="P:positive regulation of rRNA processing"/>
    <property type="evidence" value="ECO:0007669"/>
    <property type="project" value="TreeGrafter"/>
</dbReference>
<dbReference type="Pfam" id="PF23769">
    <property type="entry name" value="Beta-prop_WDR75_2nd"/>
    <property type="match status" value="1"/>
</dbReference>
<dbReference type="GO" id="GO:0006364">
    <property type="term" value="P:rRNA processing"/>
    <property type="evidence" value="ECO:0007669"/>
    <property type="project" value="UniProtKB-KW"/>
</dbReference>
<dbReference type="GO" id="GO:0045943">
    <property type="term" value="P:positive regulation of transcription by RNA polymerase I"/>
    <property type="evidence" value="ECO:0007669"/>
    <property type="project" value="InterPro"/>
</dbReference>
<evidence type="ECO:0000259" key="10">
    <source>
        <dbReference type="Pfam" id="PF23769"/>
    </source>
</evidence>
<evidence type="ECO:0000256" key="6">
    <source>
        <dbReference type="ARBA" id="ARBA00023163"/>
    </source>
</evidence>
<feature type="domain" description="WD repeat-containing protein 75 second beta-propeller" evidence="10">
    <location>
        <begin position="438"/>
        <end position="715"/>
    </location>
</feature>
<dbReference type="PANTHER" id="PTHR44215">
    <property type="entry name" value="WD REPEAT-CONTAINING PROTEIN 75"/>
    <property type="match status" value="1"/>
</dbReference>
<dbReference type="OrthoDB" id="4096at2759"/>
<feature type="compositionally biased region" description="Basic residues" evidence="9">
    <location>
        <begin position="24"/>
        <end position="37"/>
    </location>
</feature>
<evidence type="ECO:0000256" key="2">
    <source>
        <dbReference type="ARBA" id="ARBA00022517"/>
    </source>
</evidence>
<dbReference type="InterPro" id="IPR001680">
    <property type="entry name" value="WD40_rpt"/>
</dbReference>
<dbReference type="InterPro" id="IPR057644">
    <property type="entry name" value="Beta-prop_WDR75_2nd"/>
</dbReference>
<dbReference type="SUPFAM" id="SSF50998">
    <property type="entry name" value="Quinoprotein alcohol dehydrogenase-like"/>
    <property type="match status" value="1"/>
</dbReference>
<evidence type="ECO:0000256" key="3">
    <source>
        <dbReference type="ARBA" id="ARBA00022552"/>
    </source>
</evidence>
<dbReference type="InterPro" id="IPR011047">
    <property type="entry name" value="Quinoprotein_ADH-like_sf"/>
</dbReference>
<evidence type="ECO:0000313" key="12">
    <source>
        <dbReference type="Proteomes" id="UP000559256"/>
    </source>
</evidence>
<dbReference type="AlphaFoldDB" id="A0A8H5GQ02"/>
<evidence type="ECO:0000256" key="1">
    <source>
        <dbReference type="ARBA" id="ARBA00004604"/>
    </source>
</evidence>
<keyword evidence="3" id="KW-0698">rRNA processing</keyword>
<dbReference type="Proteomes" id="UP000559256">
    <property type="component" value="Unassembled WGS sequence"/>
</dbReference>